<evidence type="ECO:0000259" key="2">
    <source>
        <dbReference type="Pfam" id="PF22725"/>
    </source>
</evidence>
<dbReference type="SUPFAM" id="SSF51735">
    <property type="entry name" value="NAD(P)-binding Rossmann-fold domains"/>
    <property type="match status" value="1"/>
</dbReference>
<dbReference type="PATRIC" id="fig|476272.21.peg.2701"/>
<comment type="caution">
    <text evidence="3">The sequence shown here is derived from an EMBL/GenBank/DDBJ whole genome shotgun (WGS) entry which is preliminary data.</text>
</comment>
<feature type="domain" description="GFO/IDH/MocA-like oxidoreductase" evidence="2">
    <location>
        <begin position="133"/>
        <end position="252"/>
    </location>
</feature>
<evidence type="ECO:0008006" key="5">
    <source>
        <dbReference type="Google" id="ProtNLM"/>
    </source>
</evidence>
<accession>C0CKI2</accession>
<dbReference type="InterPro" id="IPR036291">
    <property type="entry name" value="NAD(P)-bd_dom_sf"/>
</dbReference>
<dbReference type="EMBL" id="ACBZ01000068">
    <property type="protein sequence ID" value="EEG49722.1"/>
    <property type="molecule type" value="Genomic_DNA"/>
</dbReference>
<dbReference type="Gene3D" id="3.30.360.10">
    <property type="entry name" value="Dihydrodipicolinate Reductase, domain 2"/>
    <property type="match status" value="1"/>
</dbReference>
<protein>
    <recommendedName>
        <fullName evidence="5">Inositol 2-dehydrogenase</fullName>
    </recommendedName>
</protein>
<evidence type="ECO:0000259" key="1">
    <source>
        <dbReference type="Pfam" id="PF01408"/>
    </source>
</evidence>
<gene>
    <name evidence="3" type="ORF">RUMHYD_01352</name>
</gene>
<dbReference type="HOGENOM" id="CLU_023194_1_2_9"/>
<reference evidence="3 4" key="1">
    <citation type="submission" date="2009-01" db="EMBL/GenBank/DDBJ databases">
        <authorList>
            <person name="Fulton L."/>
            <person name="Clifton S."/>
            <person name="Fulton B."/>
            <person name="Xu J."/>
            <person name="Minx P."/>
            <person name="Pepin K.H."/>
            <person name="Johnson M."/>
            <person name="Bhonagiri V."/>
            <person name="Nash W.E."/>
            <person name="Mardis E.R."/>
            <person name="Wilson R.K."/>
        </authorList>
    </citation>
    <scope>NUCLEOTIDE SEQUENCE [LARGE SCALE GENOMIC DNA]</scope>
    <source>
        <strain evidence="4">DSM 10507 / JCM 14656 / S5a33</strain>
    </source>
</reference>
<dbReference type="PANTHER" id="PTHR43377">
    <property type="entry name" value="BILIVERDIN REDUCTASE A"/>
    <property type="match status" value="1"/>
</dbReference>
<name>C0CKI2_BLAHS</name>
<dbReference type="AlphaFoldDB" id="C0CKI2"/>
<dbReference type="GO" id="GO:0000166">
    <property type="term" value="F:nucleotide binding"/>
    <property type="evidence" value="ECO:0007669"/>
    <property type="project" value="InterPro"/>
</dbReference>
<dbReference type="Gene3D" id="3.40.50.720">
    <property type="entry name" value="NAD(P)-binding Rossmann-like Domain"/>
    <property type="match status" value="1"/>
</dbReference>
<keyword evidence="4" id="KW-1185">Reference proteome</keyword>
<dbReference type="Proteomes" id="UP000003100">
    <property type="component" value="Unassembled WGS sequence"/>
</dbReference>
<dbReference type="Pfam" id="PF22725">
    <property type="entry name" value="GFO_IDH_MocA_C3"/>
    <property type="match status" value="1"/>
</dbReference>
<dbReference type="eggNOG" id="COG0673">
    <property type="taxonomic scope" value="Bacteria"/>
</dbReference>
<dbReference type="InterPro" id="IPR055170">
    <property type="entry name" value="GFO_IDH_MocA-like_dom"/>
</dbReference>
<feature type="domain" description="Gfo/Idh/MocA-like oxidoreductase N-terminal" evidence="1">
    <location>
        <begin position="7"/>
        <end position="125"/>
    </location>
</feature>
<dbReference type="PANTHER" id="PTHR43377:SF1">
    <property type="entry name" value="BILIVERDIN REDUCTASE A"/>
    <property type="match status" value="1"/>
</dbReference>
<evidence type="ECO:0000313" key="3">
    <source>
        <dbReference type="EMBL" id="EEG49722.1"/>
    </source>
</evidence>
<dbReference type="InterPro" id="IPR051450">
    <property type="entry name" value="Gfo/Idh/MocA_Oxidoreductases"/>
</dbReference>
<dbReference type="InterPro" id="IPR000683">
    <property type="entry name" value="Gfo/Idh/MocA-like_OxRdtase_N"/>
</dbReference>
<dbReference type="SUPFAM" id="SSF55347">
    <property type="entry name" value="Glyceraldehyde-3-phosphate dehydrogenase-like, C-terminal domain"/>
    <property type="match status" value="1"/>
</dbReference>
<evidence type="ECO:0000313" key="4">
    <source>
        <dbReference type="Proteomes" id="UP000003100"/>
    </source>
</evidence>
<reference evidence="3 4" key="2">
    <citation type="submission" date="2009-02" db="EMBL/GenBank/DDBJ databases">
        <title>Draft genome sequence of Blautia hydrogenotrophica DSM 10507 (Ruminococcus hydrogenotrophicus DSM 10507).</title>
        <authorList>
            <person name="Sudarsanam P."/>
            <person name="Ley R."/>
            <person name="Guruge J."/>
            <person name="Turnbaugh P.J."/>
            <person name="Mahowald M."/>
            <person name="Liep D."/>
            <person name="Gordon J."/>
        </authorList>
    </citation>
    <scope>NUCLEOTIDE SEQUENCE [LARGE SCALE GENOMIC DNA]</scope>
    <source>
        <strain evidence="4">DSM 10507 / JCM 14656 / S5a33</strain>
    </source>
</reference>
<sequence>MNNSGVLRMAVVGCGYFGEKHADIIGQLSNAELVAVCDKNWEAAKRLAQRTSCKAYEDIEEMLAKEQLDAVSIAVSETFHLDAVRPVAKAGKHILLEKPIARNTEEALEIVRLAEENQIRLMVGHVLKWDGRYQYTAEAIARGDLGEVISMYLKRSSTNGTVKRLHGKISMFHYMGVHDFEAMLTFAEPARPVKAYAQWVGKKNVPYNGKDTVFNTITFDNGIVACIQLCWALPEGSLDFVACAEVVGTKGASYIDVKDQGLSIYREEASGISRAHLLAGILRTCTWQAERRNQSFCEKYPER</sequence>
<dbReference type="Pfam" id="PF01408">
    <property type="entry name" value="GFO_IDH_MocA"/>
    <property type="match status" value="1"/>
</dbReference>
<organism evidence="3 4">
    <name type="scientific">Blautia hydrogenotrophica (strain DSM 10507 / JCM 14656 / S5a33)</name>
    <name type="common">Ruminococcus hydrogenotrophicus</name>
    <dbReference type="NCBI Taxonomy" id="476272"/>
    <lineage>
        <taxon>Bacteria</taxon>
        <taxon>Bacillati</taxon>
        <taxon>Bacillota</taxon>
        <taxon>Clostridia</taxon>
        <taxon>Lachnospirales</taxon>
        <taxon>Lachnospiraceae</taxon>
        <taxon>Blautia</taxon>
    </lineage>
</organism>
<proteinExistence type="predicted"/>